<sequence length="469" mass="55145">MNNCSNKRNVIFKPTLPRLKIIQQKRQILSSPQKSKFNDEKKLEQIVEKRNFQKQLVDLVIPIHDDAQSSIINQEFSKNDLLKHYKQLPSKPTLLFEQAMKGLHPLQQQEYRNKELKKLDKKVQQLNERNPLQESWKSPFLSQPRLYKSSEEIDLSASQEIDPNVQNVVVLNENLRGFGSRLRSYLDYDKNTVFERQKGNPKYLYRDNMIRMIKNNTTKQLDLVKEWNILINNDKLVSHAQLQKPEIRMQQFGTISSISHYYSIQDFHKKKMGQSLTQQTPNSQISPQFVVKNSRQSNSSEPIDFGKSNQVLLDVSEVEKGQDDVSIHKDTFLTYCQVFWDLIRKEDEIVERVVWAFCKGDLFTFSGFKHFYKLIVFQEGTFEDYIKFTYDFFLASDRNEIPFTEIQGLLRLLASRIDGKDHVLSDQILMDIVSQIHRPQVISKETLQQLIFEDKIPPTVVVKMVYEQS</sequence>
<name>A0A8S1Q448_PARPR</name>
<keyword evidence="2" id="KW-1185">Reference proteome</keyword>
<comment type="caution">
    <text evidence="1">The sequence shown here is derived from an EMBL/GenBank/DDBJ whole genome shotgun (WGS) entry which is preliminary data.</text>
</comment>
<proteinExistence type="predicted"/>
<reference evidence="1" key="1">
    <citation type="submission" date="2021-01" db="EMBL/GenBank/DDBJ databases">
        <authorList>
            <consortium name="Genoscope - CEA"/>
            <person name="William W."/>
        </authorList>
    </citation>
    <scope>NUCLEOTIDE SEQUENCE</scope>
</reference>
<evidence type="ECO:0000313" key="1">
    <source>
        <dbReference type="EMBL" id="CAD8110007.1"/>
    </source>
</evidence>
<dbReference type="EMBL" id="CAJJDM010000146">
    <property type="protein sequence ID" value="CAD8110007.1"/>
    <property type="molecule type" value="Genomic_DNA"/>
</dbReference>
<gene>
    <name evidence="1" type="ORF">PPRIM_AZ9-3.1.T1420119</name>
</gene>
<evidence type="ECO:0000313" key="2">
    <source>
        <dbReference type="Proteomes" id="UP000688137"/>
    </source>
</evidence>
<protein>
    <submittedName>
        <fullName evidence="1">Uncharacterized protein</fullName>
    </submittedName>
</protein>
<dbReference type="OMA" id="MIRMIKN"/>
<organism evidence="1 2">
    <name type="scientific">Paramecium primaurelia</name>
    <dbReference type="NCBI Taxonomy" id="5886"/>
    <lineage>
        <taxon>Eukaryota</taxon>
        <taxon>Sar</taxon>
        <taxon>Alveolata</taxon>
        <taxon>Ciliophora</taxon>
        <taxon>Intramacronucleata</taxon>
        <taxon>Oligohymenophorea</taxon>
        <taxon>Peniculida</taxon>
        <taxon>Parameciidae</taxon>
        <taxon>Paramecium</taxon>
    </lineage>
</organism>
<accession>A0A8S1Q448</accession>
<dbReference type="Proteomes" id="UP000688137">
    <property type="component" value="Unassembled WGS sequence"/>
</dbReference>
<dbReference type="AlphaFoldDB" id="A0A8S1Q448"/>